<dbReference type="Proteomes" id="UP000651452">
    <property type="component" value="Unassembled WGS sequence"/>
</dbReference>
<dbReference type="AlphaFoldDB" id="A0A8H7JDQ5"/>
<dbReference type="EMBL" id="RZGK01000002">
    <property type="protein sequence ID" value="KAF9701864.1"/>
    <property type="molecule type" value="Genomic_DNA"/>
</dbReference>
<comment type="caution">
    <text evidence="2">The sequence shown here is derived from an EMBL/GenBank/DDBJ whole genome shotgun (WGS) entry which is preliminary data.</text>
</comment>
<feature type="domain" description="BTB" evidence="1">
    <location>
        <begin position="1"/>
        <end position="67"/>
    </location>
</feature>
<name>A0A8H7JDQ5_9PLEO</name>
<proteinExistence type="predicted"/>
<evidence type="ECO:0000313" key="2">
    <source>
        <dbReference type="EMBL" id="KAF9701864.1"/>
    </source>
</evidence>
<accession>A0A8H7JDQ5</accession>
<dbReference type="PANTHER" id="PTHR47843:SF2">
    <property type="entry name" value="BTB DOMAIN-CONTAINING PROTEIN"/>
    <property type="match status" value="1"/>
</dbReference>
<evidence type="ECO:0000313" key="3">
    <source>
        <dbReference type="Proteomes" id="UP000651452"/>
    </source>
</evidence>
<dbReference type="OrthoDB" id="1022638at2759"/>
<dbReference type="PROSITE" id="PS50097">
    <property type="entry name" value="BTB"/>
    <property type="match status" value="1"/>
</dbReference>
<reference evidence="2" key="1">
    <citation type="submission" date="2018-12" db="EMBL/GenBank/DDBJ databases">
        <authorList>
            <person name="Syme R.A."/>
            <person name="Farfan-Caceres L."/>
            <person name="Lichtenzveig J."/>
        </authorList>
    </citation>
    <scope>NUCLEOTIDE SEQUENCE</scope>
    <source>
        <strain evidence="2">Al4</strain>
    </source>
</reference>
<dbReference type="PANTHER" id="PTHR47843">
    <property type="entry name" value="BTB DOMAIN-CONTAINING PROTEIN-RELATED"/>
    <property type="match status" value="1"/>
</dbReference>
<evidence type="ECO:0000259" key="1">
    <source>
        <dbReference type="PROSITE" id="PS50097"/>
    </source>
</evidence>
<sequence>MVGKGEKQQKYIVHEQLLTTRSLFFKKAMSGDWIEAKERIVKLPEDDSSVFNIYIDLLYTNKITVIPDSGSGDATGGQEQNIFACLKEQNSLASLYVLAEKLQDIDAKNKTLAAMVASAFEKRSDGVMYSPGPDTIRTIYEGTPPGCLLRKLLVDIYTSKATDQWIEKCKDWPDEFMRELLISVLKKRERVSGLVDITDLTAYMESR</sequence>
<dbReference type="InterPro" id="IPR000210">
    <property type="entry name" value="BTB/POZ_dom"/>
</dbReference>
<protein>
    <recommendedName>
        <fullName evidence="1">BTB domain-containing protein</fullName>
    </recommendedName>
</protein>
<dbReference type="InterPro" id="IPR011333">
    <property type="entry name" value="SKP1/BTB/POZ_sf"/>
</dbReference>
<dbReference type="Gene3D" id="3.30.710.10">
    <property type="entry name" value="Potassium Channel Kv1.1, Chain A"/>
    <property type="match status" value="1"/>
</dbReference>
<gene>
    <name evidence="2" type="ORF">EKO04_000819</name>
</gene>
<reference evidence="2" key="2">
    <citation type="submission" date="2020-09" db="EMBL/GenBank/DDBJ databases">
        <title>Reference genome assembly for Australian Ascochyta lentis isolate Al4.</title>
        <authorList>
            <person name="Lee R.C."/>
            <person name="Farfan-Caceres L.M."/>
            <person name="Debler J.W."/>
            <person name="Williams A.H."/>
            <person name="Henares B.M."/>
        </authorList>
    </citation>
    <scope>NUCLEOTIDE SEQUENCE</scope>
    <source>
        <strain evidence="2">Al4</strain>
    </source>
</reference>
<dbReference type="CDD" id="cd18186">
    <property type="entry name" value="BTB_POZ_ZBTB_KLHL-like"/>
    <property type="match status" value="1"/>
</dbReference>
<dbReference type="SUPFAM" id="SSF54695">
    <property type="entry name" value="POZ domain"/>
    <property type="match status" value="1"/>
</dbReference>
<keyword evidence="3" id="KW-1185">Reference proteome</keyword>
<organism evidence="2 3">
    <name type="scientific">Ascochyta lentis</name>
    <dbReference type="NCBI Taxonomy" id="205686"/>
    <lineage>
        <taxon>Eukaryota</taxon>
        <taxon>Fungi</taxon>
        <taxon>Dikarya</taxon>
        <taxon>Ascomycota</taxon>
        <taxon>Pezizomycotina</taxon>
        <taxon>Dothideomycetes</taxon>
        <taxon>Pleosporomycetidae</taxon>
        <taxon>Pleosporales</taxon>
        <taxon>Pleosporineae</taxon>
        <taxon>Didymellaceae</taxon>
        <taxon>Ascochyta</taxon>
    </lineage>
</organism>